<dbReference type="Proteomes" id="UP000095281">
    <property type="component" value="Unplaced"/>
</dbReference>
<evidence type="ECO:0000256" key="1">
    <source>
        <dbReference type="SAM" id="Coils"/>
    </source>
</evidence>
<name>A0A1I8BXL8_MELHA</name>
<evidence type="ECO:0000313" key="3">
    <source>
        <dbReference type="WBParaSite" id="MhA1_Contig722.frz3.gene19"/>
    </source>
</evidence>
<sequence>MVTPTTSPKNSQEEKFKTQLERQISTMTEELNSIEANNQKLKERYEEEYSKLLDDRKQNEILSAKIKTLDDSLGESESRLKGYKNDSEKDDQALEVKVNKFRKASAEHNSHLRRIFTTLQTMKLSDEDHYGDMSKFKQELRQKIDNAKSGYALGAEELKQKKEILANLDSKLAKVDQKEITSEVFYKIYNCHMYL</sequence>
<keyword evidence="2" id="KW-1185">Reference proteome</keyword>
<dbReference type="AlphaFoldDB" id="A0A1I8BXL8"/>
<evidence type="ECO:0000313" key="2">
    <source>
        <dbReference type="Proteomes" id="UP000095281"/>
    </source>
</evidence>
<proteinExistence type="predicted"/>
<dbReference type="WBParaSite" id="MhA1_Contig722.frz3.gene19">
    <property type="protein sequence ID" value="MhA1_Contig722.frz3.gene19"/>
    <property type="gene ID" value="MhA1_Contig722.frz3.gene19"/>
</dbReference>
<feature type="coiled-coil region" evidence="1">
    <location>
        <begin position="17"/>
        <end position="62"/>
    </location>
</feature>
<organism evidence="2 3">
    <name type="scientific">Meloidogyne hapla</name>
    <name type="common">Root-knot nematode worm</name>
    <dbReference type="NCBI Taxonomy" id="6305"/>
    <lineage>
        <taxon>Eukaryota</taxon>
        <taxon>Metazoa</taxon>
        <taxon>Ecdysozoa</taxon>
        <taxon>Nematoda</taxon>
        <taxon>Chromadorea</taxon>
        <taxon>Rhabditida</taxon>
        <taxon>Tylenchina</taxon>
        <taxon>Tylenchomorpha</taxon>
        <taxon>Tylenchoidea</taxon>
        <taxon>Meloidogynidae</taxon>
        <taxon>Meloidogyninae</taxon>
        <taxon>Meloidogyne</taxon>
    </lineage>
</organism>
<accession>A0A1I8BXL8</accession>
<keyword evidence="1" id="KW-0175">Coiled coil</keyword>
<protein>
    <submittedName>
        <fullName evidence="3">Uncharacterized protein</fullName>
    </submittedName>
</protein>
<reference evidence="3" key="1">
    <citation type="submission" date="2016-11" db="UniProtKB">
        <authorList>
            <consortium name="WormBaseParasite"/>
        </authorList>
    </citation>
    <scope>IDENTIFICATION</scope>
</reference>